<proteinExistence type="predicted"/>
<protein>
    <submittedName>
        <fullName evidence="2">Uncharacterized protein</fullName>
    </submittedName>
</protein>
<organism evidence="2 3">
    <name type="scientific">Candidatus Limosilactobacillus merdigallinarum</name>
    <dbReference type="NCBI Taxonomy" id="2838652"/>
    <lineage>
        <taxon>Bacteria</taxon>
        <taxon>Bacillati</taxon>
        <taxon>Bacillota</taxon>
        <taxon>Bacilli</taxon>
        <taxon>Lactobacillales</taxon>
        <taxon>Lactobacillaceae</taxon>
        <taxon>Limosilactobacillus</taxon>
    </lineage>
</organism>
<evidence type="ECO:0000313" key="2">
    <source>
        <dbReference type="EMBL" id="HIX35198.1"/>
    </source>
</evidence>
<dbReference type="EMBL" id="DXFH01000004">
    <property type="protein sequence ID" value="HIX35198.1"/>
    <property type="molecule type" value="Genomic_DNA"/>
</dbReference>
<evidence type="ECO:0000256" key="1">
    <source>
        <dbReference type="SAM" id="Phobius"/>
    </source>
</evidence>
<keyword evidence="1" id="KW-0472">Membrane</keyword>
<accession>A0A9D1VHC6</accession>
<reference evidence="2" key="2">
    <citation type="submission" date="2021-04" db="EMBL/GenBank/DDBJ databases">
        <authorList>
            <person name="Gilroy R."/>
        </authorList>
    </citation>
    <scope>NUCLEOTIDE SEQUENCE</scope>
    <source>
        <strain evidence="2">ChiSxjej3B15-572</strain>
    </source>
</reference>
<evidence type="ECO:0000313" key="3">
    <source>
        <dbReference type="Proteomes" id="UP000824231"/>
    </source>
</evidence>
<dbReference type="Proteomes" id="UP000824231">
    <property type="component" value="Unassembled WGS sequence"/>
</dbReference>
<keyword evidence="1" id="KW-0812">Transmembrane</keyword>
<feature type="transmembrane region" description="Helical" evidence="1">
    <location>
        <begin position="37"/>
        <end position="59"/>
    </location>
</feature>
<name>A0A9D1VHC6_9LACO</name>
<keyword evidence="1" id="KW-1133">Transmembrane helix</keyword>
<feature type="transmembrane region" description="Helical" evidence="1">
    <location>
        <begin position="12"/>
        <end position="31"/>
    </location>
</feature>
<dbReference type="AlphaFoldDB" id="A0A9D1VHC6"/>
<reference evidence="2" key="1">
    <citation type="journal article" date="2021" name="PeerJ">
        <title>Extensive microbial diversity within the chicken gut microbiome revealed by metagenomics and culture.</title>
        <authorList>
            <person name="Gilroy R."/>
            <person name="Ravi A."/>
            <person name="Getino M."/>
            <person name="Pursley I."/>
            <person name="Horton D.L."/>
            <person name="Alikhan N.F."/>
            <person name="Baker D."/>
            <person name="Gharbi K."/>
            <person name="Hall N."/>
            <person name="Watson M."/>
            <person name="Adriaenssens E.M."/>
            <person name="Foster-Nyarko E."/>
            <person name="Jarju S."/>
            <person name="Secka A."/>
            <person name="Antonio M."/>
            <person name="Oren A."/>
            <person name="Chaudhuri R.R."/>
            <person name="La Ragione R."/>
            <person name="Hildebrand F."/>
            <person name="Pallen M.J."/>
        </authorList>
    </citation>
    <scope>NUCLEOTIDE SEQUENCE</scope>
    <source>
        <strain evidence="2">ChiSxjej3B15-572</strain>
    </source>
</reference>
<sequence length="115" mass="12525">MGIAGHSQFSIIFGVGIGAFVLLIVAFALYFGIVVGLIGSLIDFIGMAVVSIYTGIFLLGQQPFVGIFYGGIGLIYVGLIMIGIPIAYWVICWLSQLVACLAKYLYRKLQVRREK</sequence>
<gene>
    <name evidence="2" type="ORF">H9856_02125</name>
</gene>
<comment type="caution">
    <text evidence="2">The sequence shown here is derived from an EMBL/GenBank/DDBJ whole genome shotgun (WGS) entry which is preliminary data.</text>
</comment>
<feature type="transmembrane region" description="Helical" evidence="1">
    <location>
        <begin position="64"/>
        <end position="82"/>
    </location>
</feature>